<dbReference type="Pfam" id="PF13968">
    <property type="entry name" value="DUF4220"/>
    <property type="match status" value="1"/>
</dbReference>
<reference evidence="4" key="1">
    <citation type="submission" date="2019-11" db="EMBL/GenBank/DDBJ databases">
        <authorList>
            <person name="Liu Y."/>
            <person name="Hou J."/>
            <person name="Li T.-Q."/>
            <person name="Guan C.-H."/>
            <person name="Wu X."/>
            <person name="Wu H.-Z."/>
            <person name="Ling F."/>
            <person name="Zhang R."/>
            <person name="Shi X.-G."/>
            <person name="Ren J.-P."/>
            <person name="Chen E.-F."/>
            <person name="Sun J.-M."/>
        </authorList>
    </citation>
    <scope>NUCLEOTIDE SEQUENCE</scope>
    <source>
        <strain evidence="4">Adult_tree_wgs_1</strain>
        <tissue evidence="4">Leaves</tissue>
    </source>
</reference>
<feature type="transmembrane region" description="Helical" evidence="2">
    <location>
        <begin position="337"/>
        <end position="364"/>
    </location>
</feature>
<sequence>MPCYRVCQFHSPPGDYNGMAGMRALWENWDLRILILYILLTQLYLHFSGQIRRKSRSAFIIVNVWLLYLFSDLFSIIALGKLSKLKVNSDAKDYLKQLNSSTYDMATHSFKLPPLDSNVTMGKDALRVIWAPLILFYLGGPDTITVLRFEENKLWTRHLLGLGMQGMRTAYALVATLYMPGSIAYLALLLCIPGIIKYGERVWVVWSNSNDDYTGLVPLGSMPEIDESMAPQPRARLALLAHSWLHTLRPHAEDYECDAHKVTNLVTQFRERISTSDEAFKLIEIELGLIYEMLFSKVGTIFTLWGSILRFLSFSFLVSLLVLLLRTLKRDKLPEYFIGDDVITIVLLAGAIFLDLAGILVQLYSDWALIWACNNIDRLKWGANPVLFLHKNIISDRKTWSGVMGQLSLREFCKNYKPTGCYKMWERIFGKEKMLKRYKTQKKLVPHLKDQIFVGLREISVKRVVNTLPTSGVRRAEWTLLRDDHAQQFKYWRNELEFSRSIVIWHVATEVCYWSDPGNVDTKARAVKMLSDYMMYLLVAYAPRYPFCNICDEITQNREDMKELFDSYEGVGNKGNTTDTTLVNKARIENKGNTTDTTLVNKAGVENKGNTTDAALVKEAQRIVQGVKGDSNSWDWDIMGGAWVEMIRYAARESQVKKHIEELRRGGEFFTHVWLLLMHLDDSEKPERSYSRRVDEHDSTLEDRKDNKDGQKDVTNWDLTRFWG</sequence>
<gene>
    <name evidence="4" type="ORF">RHSIM_Rhsim07G0044500</name>
</gene>
<evidence type="ECO:0000256" key="2">
    <source>
        <dbReference type="SAM" id="Phobius"/>
    </source>
</evidence>
<feature type="transmembrane region" description="Helical" evidence="2">
    <location>
        <begin position="302"/>
        <end position="325"/>
    </location>
</feature>
<dbReference type="PANTHER" id="PTHR31325">
    <property type="entry name" value="OS01G0798800 PROTEIN-RELATED"/>
    <property type="match status" value="1"/>
</dbReference>
<dbReference type="AlphaFoldDB" id="A0A834GMH7"/>
<dbReference type="Pfam" id="PF04578">
    <property type="entry name" value="DUF594"/>
    <property type="match status" value="1"/>
</dbReference>
<organism evidence="4 5">
    <name type="scientific">Rhododendron simsii</name>
    <name type="common">Sims's rhododendron</name>
    <dbReference type="NCBI Taxonomy" id="118357"/>
    <lineage>
        <taxon>Eukaryota</taxon>
        <taxon>Viridiplantae</taxon>
        <taxon>Streptophyta</taxon>
        <taxon>Embryophyta</taxon>
        <taxon>Tracheophyta</taxon>
        <taxon>Spermatophyta</taxon>
        <taxon>Magnoliopsida</taxon>
        <taxon>eudicotyledons</taxon>
        <taxon>Gunneridae</taxon>
        <taxon>Pentapetalae</taxon>
        <taxon>asterids</taxon>
        <taxon>Ericales</taxon>
        <taxon>Ericaceae</taxon>
        <taxon>Ericoideae</taxon>
        <taxon>Rhodoreae</taxon>
        <taxon>Rhododendron</taxon>
    </lineage>
</organism>
<dbReference type="Proteomes" id="UP000626092">
    <property type="component" value="Unassembled WGS sequence"/>
</dbReference>
<keyword evidence="2" id="KW-1133">Transmembrane helix</keyword>
<keyword evidence="5" id="KW-1185">Reference proteome</keyword>
<feature type="transmembrane region" description="Helical" evidence="2">
    <location>
        <begin position="129"/>
        <end position="149"/>
    </location>
</feature>
<dbReference type="EMBL" id="WJXA01000007">
    <property type="protein sequence ID" value="KAF7137693.1"/>
    <property type="molecule type" value="Genomic_DNA"/>
</dbReference>
<protein>
    <recommendedName>
        <fullName evidence="3">DUF4220 domain-containing protein</fullName>
    </recommendedName>
</protein>
<feature type="transmembrane region" description="Helical" evidence="2">
    <location>
        <begin position="170"/>
        <end position="196"/>
    </location>
</feature>
<keyword evidence="2" id="KW-0812">Transmembrane</keyword>
<dbReference type="InterPro" id="IPR025315">
    <property type="entry name" value="DUF4220"/>
</dbReference>
<evidence type="ECO:0000313" key="4">
    <source>
        <dbReference type="EMBL" id="KAF7137693.1"/>
    </source>
</evidence>
<dbReference type="OrthoDB" id="1689146at2759"/>
<proteinExistence type="predicted"/>
<keyword evidence="2" id="KW-0472">Membrane</keyword>
<evidence type="ECO:0000313" key="5">
    <source>
        <dbReference type="Proteomes" id="UP000626092"/>
    </source>
</evidence>
<accession>A0A834GMH7</accession>
<name>A0A834GMH7_RHOSS</name>
<evidence type="ECO:0000256" key="1">
    <source>
        <dbReference type="SAM" id="MobiDB-lite"/>
    </source>
</evidence>
<comment type="caution">
    <text evidence="4">The sequence shown here is derived from an EMBL/GenBank/DDBJ whole genome shotgun (WGS) entry which is preliminary data.</text>
</comment>
<feature type="region of interest" description="Disordered" evidence="1">
    <location>
        <begin position="687"/>
        <end position="710"/>
    </location>
</feature>
<feature type="transmembrane region" description="Helical" evidence="2">
    <location>
        <begin position="29"/>
        <end position="47"/>
    </location>
</feature>
<evidence type="ECO:0000259" key="3">
    <source>
        <dbReference type="Pfam" id="PF13968"/>
    </source>
</evidence>
<feature type="transmembrane region" description="Helical" evidence="2">
    <location>
        <begin position="59"/>
        <end position="79"/>
    </location>
</feature>
<feature type="domain" description="DUF4220" evidence="3">
    <location>
        <begin position="65"/>
        <end position="409"/>
    </location>
</feature>
<dbReference type="InterPro" id="IPR007658">
    <property type="entry name" value="DUF594"/>
</dbReference>